<keyword evidence="4 9" id="KW-1003">Cell membrane</keyword>
<dbReference type="AlphaFoldDB" id="A0A7W9GNS1"/>
<dbReference type="InterPro" id="IPR004485">
    <property type="entry name" value="Cobalamin_biosynth_CobD/CbiB"/>
</dbReference>
<evidence type="ECO:0000256" key="7">
    <source>
        <dbReference type="ARBA" id="ARBA00022989"/>
    </source>
</evidence>
<keyword evidence="5 9" id="KW-0169">Cobalamin biosynthesis</keyword>
<dbReference type="GO" id="GO:0005886">
    <property type="term" value="C:plasma membrane"/>
    <property type="evidence" value="ECO:0007669"/>
    <property type="project" value="UniProtKB-SubCell"/>
</dbReference>
<dbReference type="GO" id="GO:0009236">
    <property type="term" value="P:cobalamin biosynthetic process"/>
    <property type="evidence" value="ECO:0007669"/>
    <property type="project" value="UniProtKB-UniRule"/>
</dbReference>
<keyword evidence="8 9" id="KW-0472">Membrane</keyword>
<dbReference type="RefSeq" id="WP_184821199.1">
    <property type="nucleotide sequence ID" value="NZ_JACHMM010000001.1"/>
</dbReference>
<evidence type="ECO:0000256" key="1">
    <source>
        <dbReference type="ARBA" id="ARBA00004651"/>
    </source>
</evidence>
<dbReference type="Proteomes" id="UP000542813">
    <property type="component" value="Unassembled WGS sequence"/>
</dbReference>
<evidence type="ECO:0000256" key="9">
    <source>
        <dbReference type="HAMAP-Rule" id="MF_00024"/>
    </source>
</evidence>
<evidence type="ECO:0000256" key="6">
    <source>
        <dbReference type="ARBA" id="ARBA00022692"/>
    </source>
</evidence>
<dbReference type="PANTHER" id="PTHR34308:SF1">
    <property type="entry name" value="COBALAMIN BIOSYNTHESIS PROTEIN CBIB"/>
    <property type="match status" value="1"/>
</dbReference>
<evidence type="ECO:0000313" key="10">
    <source>
        <dbReference type="EMBL" id="MBB5787262.1"/>
    </source>
</evidence>
<dbReference type="PANTHER" id="PTHR34308">
    <property type="entry name" value="COBALAMIN BIOSYNTHESIS PROTEIN CBIB"/>
    <property type="match status" value="1"/>
</dbReference>
<organism evidence="10 11">
    <name type="scientific">Jiangella mangrovi</name>
    <dbReference type="NCBI Taxonomy" id="1524084"/>
    <lineage>
        <taxon>Bacteria</taxon>
        <taxon>Bacillati</taxon>
        <taxon>Actinomycetota</taxon>
        <taxon>Actinomycetes</taxon>
        <taxon>Jiangellales</taxon>
        <taxon>Jiangellaceae</taxon>
        <taxon>Jiangella</taxon>
    </lineage>
</organism>
<evidence type="ECO:0000256" key="5">
    <source>
        <dbReference type="ARBA" id="ARBA00022573"/>
    </source>
</evidence>
<comment type="function">
    <text evidence="9">Converts cobyric acid to cobinamide by the addition of aminopropanol on the F carboxylic group.</text>
</comment>
<accession>A0A7W9GNS1</accession>
<comment type="pathway">
    <text evidence="2 9">Cofactor biosynthesis; adenosylcobalamin biosynthesis.</text>
</comment>
<comment type="caution">
    <text evidence="10">The sequence shown here is derived from an EMBL/GenBank/DDBJ whole genome shotgun (WGS) entry which is preliminary data.</text>
</comment>
<name>A0A7W9GNS1_9ACTN</name>
<dbReference type="EMBL" id="JACHMM010000001">
    <property type="protein sequence ID" value="MBB5787262.1"/>
    <property type="molecule type" value="Genomic_DNA"/>
</dbReference>
<dbReference type="HAMAP" id="MF_00024">
    <property type="entry name" value="CobD_CbiB"/>
    <property type="match status" value="1"/>
</dbReference>
<gene>
    <name evidence="9" type="primary">cobD</name>
    <name evidence="10" type="ORF">HD601_001837</name>
</gene>
<evidence type="ECO:0000256" key="2">
    <source>
        <dbReference type="ARBA" id="ARBA00004953"/>
    </source>
</evidence>
<keyword evidence="7 9" id="KW-1133">Transmembrane helix</keyword>
<evidence type="ECO:0000256" key="3">
    <source>
        <dbReference type="ARBA" id="ARBA00006263"/>
    </source>
</evidence>
<dbReference type="GO" id="GO:0016874">
    <property type="term" value="F:ligase activity"/>
    <property type="evidence" value="ECO:0007669"/>
    <property type="project" value="UniProtKB-KW"/>
</dbReference>
<dbReference type="GO" id="GO:0048472">
    <property type="term" value="F:threonine-phosphate decarboxylase activity"/>
    <property type="evidence" value="ECO:0007669"/>
    <property type="project" value="InterPro"/>
</dbReference>
<dbReference type="GO" id="GO:0015420">
    <property type="term" value="F:ABC-type vitamin B12 transporter activity"/>
    <property type="evidence" value="ECO:0007669"/>
    <property type="project" value="UniProtKB-UniRule"/>
</dbReference>
<dbReference type="UniPathway" id="UPA00148"/>
<evidence type="ECO:0000256" key="4">
    <source>
        <dbReference type="ARBA" id="ARBA00022475"/>
    </source>
</evidence>
<evidence type="ECO:0000313" key="11">
    <source>
        <dbReference type="Proteomes" id="UP000542813"/>
    </source>
</evidence>
<protein>
    <recommendedName>
        <fullName evidence="9">Cobalamin biosynthesis protein CobD</fullName>
    </recommendedName>
</protein>
<comment type="subcellular location">
    <subcellularLocation>
        <location evidence="1 9">Cell membrane</location>
        <topology evidence="1 9">Multi-pass membrane protein</topology>
    </subcellularLocation>
</comment>
<sequence>MSAAAVVVAVALDAAFREPPPAAHPVRWIGRYLSAAGRPVPASPPGPAVLRGGLAWALGAATAYGAGWAVSRAAARLPGSVRPVVVGVALWPLFAHRMLLDEVAAVERALTDGGVEAGRAAVARIVSRDVSGLTADEVRQAAVESLGENLSDSVVAPLFWYAVGGLPAAALYRFANTADAVWGYRTPRWNHAGRVAARADDLLNLAPARLTGVLLAGRGVSWDRLRTEAALTPSPNAGWPMAALALRLGVRLAKPRVDADREVLGGDECRKGEEISVYILGDPGRTVTAADARAALRLARTRGWAAAAAAAVVAGMRSRRGGRR</sequence>
<comment type="similarity">
    <text evidence="3 9">Belongs to the CobD/CbiB family.</text>
</comment>
<keyword evidence="6 9" id="KW-0812">Transmembrane</keyword>
<proteinExistence type="inferred from homology"/>
<dbReference type="Pfam" id="PF03186">
    <property type="entry name" value="CobD_Cbib"/>
    <property type="match status" value="1"/>
</dbReference>
<keyword evidence="10" id="KW-0436">Ligase</keyword>
<evidence type="ECO:0000256" key="8">
    <source>
        <dbReference type="ARBA" id="ARBA00023136"/>
    </source>
</evidence>
<keyword evidence="11" id="KW-1185">Reference proteome</keyword>
<reference evidence="10 11" key="1">
    <citation type="submission" date="2020-08" db="EMBL/GenBank/DDBJ databases">
        <title>Sequencing the genomes of 1000 actinobacteria strains.</title>
        <authorList>
            <person name="Klenk H.-P."/>
        </authorList>
    </citation>
    <scope>NUCLEOTIDE SEQUENCE [LARGE SCALE GENOMIC DNA]</scope>
    <source>
        <strain evidence="10 11">DSM 102122</strain>
    </source>
</reference>